<evidence type="ECO:0000313" key="4">
    <source>
        <dbReference type="Proteomes" id="UP000001396"/>
    </source>
</evidence>
<organism evidence="3 4">
    <name type="scientific">Heterostelium pallidum (strain ATCC 26659 / Pp 5 / PN500)</name>
    <name type="common">Cellular slime mold</name>
    <name type="synonym">Polysphondylium pallidum</name>
    <dbReference type="NCBI Taxonomy" id="670386"/>
    <lineage>
        <taxon>Eukaryota</taxon>
        <taxon>Amoebozoa</taxon>
        <taxon>Evosea</taxon>
        <taxon>Eumycetozoa</taxon>
        <taxon>Dictyostelia</taxon>
        <taxon>Acytosteliales</taxon>
        <taxon>Acytosteliaceae</taxon>
        <taxon>Heterostelium</taxon>
    </lineage>
</organism>
<keyword evidence="2" id="KW-1133">Transmembrane helix</keyword>
<proteinExistence type="predicted"/>
<keyword evidence="2" id="KW-0472">Membrane</keyword>
<dbReference type="Proteomes" id="UP000001396">
    <property type="component" value="Unassembled WGS sequence"/>
</dbReference>
<keyword evidence="4" id="KW-1185">Reference proteome</keyword>
<dbReference type="RefSeq" id="XP_020430191.1">
    <property type="nucleotide sequence ID" value="XM_020579516.1"/>
</dbReference>
<gene>
    <name evidence="3" type="ORF">PPL_08710</name>
</gene>
<feature type="transmembrane region" description="Helical" evidence="2">
    <location>
        <begin position="50"/>
        <end position="69"/>
    </location>
</feature>
<sequence>MKIQFKLTQIALFALSLYLFIAFLEGAKLWLPENVYTLASTYMDAVNIDIVLWLLSLLVFVCAWNICGVSKTFSRILLVVLLARVTLSLVSILPDYLYRNVVQLNPAYFNVYAPHYERFNTTPQILAIQAAFGLFFITLSINSKLADRFWMTKTIIIDWVLVIVALVVTSIMDLVGKSNYFFVVLAYTLGANVFGYAIMKFIEMQWAINNQYLNISNNVVFDTDATVVVNKDHLSSEATETSPSPFVDDTDYSKLSEDQLNEILSAPSPDHMEEPEDPSKVFINNLVAPVFVRSQIRSKEIVCATLLFIFVLSNRLMEHPSSINAWKLASLFGFTSTILAYFSSISTKRPTSTTKSNNTTITTSPLPREC</sequence>
<feature type="transmembrane region" description="Helical" evidence="2">
    <location>
        <begin position="301"/>
        <end position="317"/>
    </location>
</feature>
<evidence type="ECO:0000256" key="1">
    <source>
        <dbReference type="SAM" id="MobiDB-lite"/>
    </source>
</evidence>
<dbReference type="FunCoup" id="D3BJI4">
    <property type="interactions" value="805"/>
</dbReference>
<keyword evidence="2" id="KW-0812">Transmembrane</keyword>
<feature type="region of interest" description="Disordered" evidence="1">
    <location>
        <begin position="350"/>
        <end position="370"/>
    </location>
</feature>
<feature type="transmembrane region" description="Helical" evidence="2">
    <location>
        <begin position="323"/>
        <end position="342"/>
    </location>
</feature>
<accession>D3BJI4</accession>
<dbReference type="AlphaFoldDB" id="D3BJI4"/>
<protein>
    <submittedName>
        <fullName evidence="3">Uncharacterized protein</fullName>
    </submittedName>
</protein>
<reference evidence="3 4" key="1">
    <citation type="journal article" date="2011" name="Genome Res.">
        <title>Phylogeny-wide analysis of social amoeba genomes highlights ancient origins for complex intercellular communication.</title>
        <authorList>
            <person name="Heidel A.J."/>
            <person name="Lawal H.M."/>
            <person name="Felder M."/>
            <person name="Schilde C."/>
            <person name="Helps N.R."/>
            <person name="Tunggal B."/>
            <person name="Rivero F."/>
            <person name="John U."/>
            <person name="Schleicher M."/>
            <person name="Eichinger L."/>
            <person name="Platzer M."/>
            <person name="Noegel A.A."/>
            <person name="Schaap P."/>
            <person name="Gloeckner G."/>
        </authorList>
    </citation>
    <scope>NUCLEOTIDE SEQUENCE [LARGE SCALE GENOMIC DNA]</scope>
    <source>
        <strain evidence="4">ATCC 26659 / Pp 5 / PN500</strain>
    </source>
</reference>
<dbReference type="OMA" id="NPSKREC"/>
<feature type="transmembrane region" description="Helical" evidence="2">
    <location>
        <begin position="125"/>
        <end position="143"/>
    </location>
</feature>
<dbReference type="InParanoid" id="D3BJI4"/>
<evidence type="ECO:0000256" key="2">
    <source>
        <dbReference type="SAM" id="Phobius"/>
    </source>
</evidence>
<evidence type="ECO:0000313" key="3">
    <source>
        <dbReference type="EMBL" id="EFA78064.1"/>
    </source>
</evidence>
<name>D3BJI4_HETP5</name>
<dbReference type="EMBL" id="ADBJ01000038">
    <property type="protein sequence ID" value="EFA78064.1"/>
    <property type="molecule type" value="Genomic_DNA"/>
</dbReference>
<feature type="transmembrane region" description="Helical" evidence="2">
    <location>
        <begin position="76"/>
        <end position="98"/>
    </location>
</feature>
<comment type="caution">
    <text evidence="3">The sequence shown here is derived from an EMBL/GenBank/DDBJ whole genome shotgun (WGS) entry which is preliminary data.</text>
</comment>
<feature type="transmembrane region" description="Helical" evidence="2">
    <location>
        <begin position="155"/>
        <end position="174"/>
    </location>
</feature>
<dbReference type="GeneID" id="31364188"/>
<feature type="transmembrane region" description="Helical" evidence="2">
    <location>
        <begin position="180"/>
        <end position="199"/>
    </location>
</feature>